<dbReference type="SUPFAM" id="SSF51735">
    <property type="entry name" value="NAD(P)-binding Rossmann-fold domains"/>
    <property type="match status" value="1"/>
</dbReference>
<dbReference type="GO" id="GO:0044281">
    <property type="term" value="P:small molecule metabolic process"/>
    <property type="evidence" value="ECO:0007669"/>
    <property type="project" value="UniProtKB-ARBA"/>
</dbReference>
<dbReference type="SUPFAM" id="SSF50129">
    <property type="entry name" value="GroES-like"/>
    <property type="match status" value="1"/>
</dbReference>
<dbReference type="Proteomes" id="UP000005877">
    <property type="component" value="Chromosome"/>
</dbReference>
<evidence type="ECO:0000313" key="5">
    <source>
        <dbReference type="Proteomes" id="UP000005877"/>
    </source>
</evidence>
<dbReference type="STRING" id="1110509.Mhar_1252"/>
<dbReference type="AlphaFoldDB" id="G7WNC5"/>
<accession>G7WNC5</accession>
<dbReference type="GeneID" id="12510421"/>
<dbReference type="PATRIC" id="fig|1110509.7.peg.1387"/>
<dbReference type="RefSeq" id="WP_014586801.1">
    <property type="nucleotide sequence ID" value="NC_017527.1"/>
</dbReference>
<reference evidence="4 5" key="1">
    <citation type="journal article" date="2012" name="PLoS ONE">
        <title>The genome characteristics and predicted function of methyl-group oxidation pathway in the obligate aceticlastic methanogens, Methanosaeta spp.</title>
        <authorList>
            <person name="Zhu J."/>
            <person name="Zheng H."/>
            <person name="Ai G."/>
            <person name="Zhang G."/>
            <person name="Liu D."/>
            <person name="Liu X."/>
            <person name="Dong X."/>
        </authorList>
    </citation>
    <scope>NUCLEOTIDE SEQUENCE [LARGE SCALE GENOMIC DNA]</scope>
    <source>
        <strain evidence="4 5">6Ac</strain>
    </source>
</reference>
<dbReference type="EMBL" id="CP003117">
    <property type="protein sequence ID" value="AET64616.1"/>
    <property type="molecule type" value="Genomic_DNA"/>
</dbReference>
<dbReference type="GO" id="GO:0051262">
    <property type="term" value="P:protein tetramerization"/>
    <property type="evidence" value="ECO:0007669"/>
    <property type="project" value="UniProtKB-ARBA"/>
</dbReference>
<evidence type="ECO:0000259" key="3">
    <source>
        <dbReference type="Pfam" id="PF08240"/>
    </source>
</evidence>
<name>G7WNC5_METH6</name>
<dbReference type="InterPro" id="IPR036291">
    <property type="entry name" value="NAD(P)-bd_dom_sf"/>
</dbReference>
<dbReference type="OrthoDB" id="9358at2157"/>
<proteinExistence type="predicted"/>
<gene>
    <name evidence="4" type="ordered locus">Mhar_1252</name>
</gene>
<dbReference type="Gene3D" id="3.40.50.720">
    <property type="entry name" value="NAD(P)-binding Rossmann-like Domain"/>
    <property type="match status" value="1"/>
</dbReference>
<dbReference type="HOGENOM" id="CLU_026673_11_0_2"/>
<feature type="domain" description="Alcohol dehydrogenase-like C-terminal" evidence="2">
    <location>
        <begin position="176"/>
        <end position="304"/>
    </location>
</feature>
<feature type="domain" description="Alcohol dehydrogenase-like N-terminal" evidence="3">
    <location>
        <begin position="24"/>
        <end position="126"/>
    </location>
</feature>
<dbReference type="PANTHER" id="PTHR43401">
    <property type="entry name" value="L-THREONINE 3-DEHYDROGENASE"/>
    <property type="match status" value="1"/>
</dbReference>
<organism evidence="4 5">
    <name type="scientific">Methanothrix harundinacea (strain 6Ac)</name>
    <name type="common">Methanosaeta harundinacea</name>
    <dbReference type="NCBI Taxonomy" id="1110509"/>
    <lineage>
        <taxon>Archaea</taxon>
        <taxon>Methanobacteriati</taxon>
        <taxon>Methanobacteriota</taxon>
        <taxon>Stenosarchaea group</taxon>
        <taxon>Methanomicrobia</taxon>
        <taxon>Methanotrichales</taxon>
        <taxon>Methanotrichaceae</taxon>
        <taxon>Methanothrix</taxon>
    </lineage>
</organism>
<evidence type="ECO:0000259" key="2">
    <source>
        <dbReference type="Pfam" id="PF00107"/>
    </source>
</evidence>
<dbReference type="GO" id="GO:0016616">
    <property type="term" value="F:oxidoreductase activity, acting on the CH-OH group of donors, NAD or NADP as acceptor"/>
    <property type="evidence" value="ECO:0007669"/>
    <property type="project" value="UniProtKB-ARBA"/>
</dbReference>
<dbReference type="InterPro" id="IPR013154">
    <property type="entry name" value="ADH-like_N"/>
</dbReference>
<protein>
    <submittedName>
        <fullName evidence="4">Alcohol dehydrogenase, zinc-containing</fullName>
    </submittedName>
</protein>
<keyword evidence="5" id="KW-1185">Reference proteome</keyword>
<evidence type="ECO:0000313" key="4">
    <source>
        <dbReference type="EMBL" id="AET64616.1"/>
    </source>
</evidence>
<dbReference type="Pfam" id="PF08240">
    <property type="entry name" value="ADH_N"/>
    <property type="match status" value="1"/>
</dbReference>
<evidence type="ECO:0000256" key="1">
    <source>
        <dbReference type="ARBA" id="ARBA00023002"/>
    </source>
</evidence>
<dbReference type="KEGG" id="mhi:Mhar_1252"/>
<keyword evidence="1" id="KW-0560">Oxidoreductase</keyword>
<dbReference type="InterPro" id="IPR050129">
    <property type="entry name" value="Zn_alcohol_dh"/>
</dbReference>
<dbReference type="InterPro" id="IPR013149">
    <property type="entry name" value="ADH-like_C"/>
</dbReference>
<dbReference type="Gene3D" id="3.90.180.10">
    <property type="entry name" value="Medium-chain alcohol dehydrogenases, catalytic domain"/>
    <property type="match status" value="1"/>
</dbReference>
<dbReference type="PANTHER" id="PTHR43401:SF2">
    <property type="entry name" value="L-THREONINE 3-DEHYDROGENASE"/>
    <property type="match status" value="1"/>
</dbReference>
<dbReference type="Pfam" id="PF00107">
    <property type="entry name" value="ADH_zinc_N"/>
    <property type="match status" value="1"/>
</dbReference>
<dbReference type="InterPro" id="IPR011032">
    <property type="entry name" value="GroES-like_sf"/>
</dbReference>
<dbReference type="GO" id="GO:0043168">
    <property type="term" value="F:anion binding"/>
    <property type="evidence" value="ECO:0007669"/>
    <property type="project" value="UniProtKB-ARBA"/>
</dbReference>
<dbReference type="GO" id="GO:0030554">
    <property type="term" value="F:adenyl nucleotide binding"/>
    <property type="evidence" value="ECO:0007669"/>
    <property type="project" value="UniProtKB-ARBA"/>
</dbReference>
<sequence length="345" mass="36612">MMAAVLEGPGEISLQEVDDPACPPGGLVLEVEACSICSTDVKMVRQGQRDLVCPRILGHEVSGVVAERDGAGPRVGERVQIYPGVSCAKCPSCRRGAENLCGKVRILGFSLDGGFAERLAVPAESVRDGGVFPIPEPATFEEAALAEPLACSINAQDRVGVSEGDSVIIFGAGPAGVLHAILAQERGASMVAIAEPLEERARIAKGWADQVLRPGREDLQDGAMEATDGRGFDVAILASRDRPVDGSLLALLAPRGRISLFSGLPPSFERPRLDLNLLHYREHLIAGAYGCTRAENGEALELITSRGVDVRGLFTMRIPLRKISAGLDHAERRRGLKAVLTESGR</sequence>